<gene>
    <name evidence="1" type="ORF">Bathy09g03670</name>
</gene>
<dbReference type="EMBL" id="FO082270">
    <property type="protein sequence ID" value="CCO66749.1"/>
    <property type="molecule type" value="Genomic_DNA"/>
</dbReference>
<dbReference type="AlphaFoldDB" id="K8FIF3"/>
<name>K8FIF3_9CHLO</name>
<reference evidence="1 2" key="1">
    <citation type="submission" date="2011-10" db="EMBL/GenBank/DDBJ databases">
        <authorList>
            <person name="Genoscope - CEA"/>
        </authorList>
    </citation>
    <scope>NUCLEOTIDE SEQUENCE [LARGE SCALE GENOMIC DNA]</scope>
    <source>
        <strain evidence="1 2">RCC 1105</strain>
    </source>
</reference>
<evidence type="ECO:0000313" key="2">
    <source>
        <dbReference type="Proteomes" id="UP000198341"/>
    </source>
</evidence>
<sequence>MGGGGKGGGKFLAHFGRALLASLFLFSGMHKYHALTRANSMSDFHLLEHSIAPRFAETRAALSASLAKTQYLKRVSSEKEIMEHLLALDDATIAMCGTIVEILGSVLLMLNFTLGSKLLMAFVSCVTPIMHPFWRREEFSASREIETIMFWKNVALFGALAMHVGMSKEEAKEEKEKEE</sequence>
<protein>
    <recommendedName>
        <fullName evidence="3">DoxX family protein</fullName>
    </recommendedName>
</protein>
<dbReference type="OrthoDB" id="529675at2759"/>
<dbReference type="KEGG" id="bpg:Bathy09g03670"/>
<dbReference type="PANTHER" id="PTHR31474">
    <property type="entry name" value="HR-LIKE LESION-INDUCER"/>
    <property type="match status" value="1"/>
</dbReference>
<dbReference type="InterPro" id="IPR008637">
    <property type="entry name" value="HR_lesion"/>
</dbReference>
<proteinExistence type="predicted"/>
<accession>K8FIF3</accession>
<evidence type="ECO:0000313" key="1">
    <source>
        <dbReference type="EMBL" id="CCO66749.1"/>
    </source>
</evidence>
<organism evidence="1 2">
    <name type="scientific">Bathycoccus prasinos</name>
    <dbReference type="NCBI Taxonomy" id="41875"/>
    <lineage>
        <taxon>Eukaryota</taxon>
        <taxon>Viridiplantae</taxon>
        <taxon>Chlorophyta</taxon>
        <taxon>Mamiellophyceae</taxon>
        <taxon>Mamiellales</taxon>
        <taxon>Bathycoccaceae</taxon>
        <taxon>Bathycoccus</taxon>
    </lineage>
</organism>
<dbReference type="GeneID" id="19013874"/>
<keyword evidence="2" id="KW-1185">Reference proteome</keyword>
<dbReference type="RefSeq" id="XP_007511189.1">
    <property type="nucleotide sequence ID" value="XM_007511127.1"/>
</dbReference>
<evidence type="ECO:0008006" key="3">
    <source>
        <dbReference type="Google" id="ProtNLM"/>
    </source>
</evidence>
<dbReference type="Pfam" id="PF05514">
    <property type="entry name" value="HR_lesion"/>
    <property type="match status" value="1"/>
</dbReference>
<dbReference type="PANTHER" id="PTHR31474:SF1">
    <property type="entry name" value="EXPRESSED PROTEIN"/>
    <property type="match status" value="1"/>
</dbReference>
<dbReference type="Proteomes" id="UP000198341">
    <property type="component" value="Chromosome 9"/>
</dbReference>